<dbReference type="EMBL" id="GU942957">
    <property type="protein sequence ID" value="ADD92905.1"/>
    <property type="molecule type" value="Genomic_DNA"/>
</dbReference>
<evidence type="ECO:0000313" key="2">
    <source>
        <dbReference type="EMBL" id="ADD92905.1"/>
    </source>
</evidence>
<evidence type="ECO:0000259" key="1">
    <source>
        <dbReference type="Pfam" id="PF11074"/>
    </source>
</evidence>
<proteinExistence type="predicted"/>
<dbReference type="Pfam" id="PF11074">
    <property type="entry name" value="DUF2779"/>
    <property type="match status" value="1"/>
</dbReference>
<name>D6PB04_9ARCH</name>
<accession>D6PB04</accession>
<feature type="domain" description="DUF2779" evidence="1">
    <location>
        <begin position="2"/>
        <end position="44"/>
    </location>
</feature>
<reference evidence="2" key="1">
    <citation type="journal article" date="2010" name="ISME J.">
        <title>Metagenome of the Mediterranean deep chlorophyll maximum studied by direct and fosmid library 454 pyrosequencing.</title>
        <authorList>
            <person name="Ghai R."/>
            <person name="Martin-Cuadrado A.B."/>
            <person name="Molto A.G."/>
            <person name="Heredia I.G."/>
            <person name="Cabrera R."/>
            <person name="Martin J."/>
            <person name="Verdu M."/>
            <person name="Deschamps P."/>
            <person name="Moreira D."/>
            <person name="Lopez-Garcia P."/>
            <person name="Mira A."/>
            <person name="Rodriguez-Valera F."/>
        </authorList>
    </citation>
    <scope>NUCLEOTIDE SEQUENCE</scope>
</reference>
<dbReference type="AlphaFoldDB" id="D6PB04"/>
<dbReference type="InterPro" id="IPR021301">
    <property type="entry name" value="DUF2779"/>
</dbReference>
<organism evidence="2">
    <name type="scientific">uncultured archaeon MedDCM-OCT-S02-C115</name>
    <dbReference type="NCBI Taxonomy" id="743083"/>
    <lineage>
        <taxon>Archaea</taxon>
        <taxon>environmental samples</taxon>
    </lineage>
</organism>
<sequence length="129" mass="14191">MLQHLASVVPKYSEDLGHIISKLVDLHPVVKSNVKHFAFGGSYSLKAVAPVLCAEFSYMGLDIDNGNDANGTFQLLTRGMIPPSEIPKIRKDLLEYCRNDTAATLAILKELRKVSKGEGKNEVENYDTA</sequence>
<protein>
    <recommendedName>
        <fullName evidence="1">DUF2779 domain-containing protein</fullName>
    </recommendedName>
</protein>